<comment type="similarity">
    <text evidence="2 11 12">Belongs to the complex I subunit 3 family.</text>
</comment>
<evidence type="ECO:0000256" key="5">
    <source>
        <dbReference type="ARBA" id="ARBA00022692"/>
    </source>
</evidence>
<gene>
    <name evidence="16" type="primary">ndhC_3</name>
    <name evidence="14" type="synonym">ndhC_1</name>
    <name evidence="15" type="synonym">ndhC_2</name>
    <name evidence="11" type="synonym">nuoA</name>
    <name evidence="14" type="ORF">NCTC11820_01602</name>
    <name evidence="15" type="ORF">NCTC11820_01972</name>
    <name evidence="16" type="ORF">NCTC11820_01974</name>
</gene>
<feature type="transmembrane region" description="Helical" evidence="11">
    <location>
        <begin position="60"/>
        <end position="85"/>
    </location>
</feature>
<keyword evidence="16" id="KW-0560">Oxidoreductase</keyword>
<evidence type="ECO:0000256" key="3">
    <source>
        <dbReference type="ARBA" id="ARBA00022448"/>
    </source>
</evidence>
<dbReference type="InterPro" id="IPR038430">
    <property type="entry name" value="NDAH_ubi_oxred_su3_sf"/>
</dbReference>
<evidence type="ECO:0000256" key="6">
    <source>
        <dbReference type="ARBA" id="ARBA00022719"/>
    </source>
</evidence>
<dbReference type="EC" id="7.1.1.-" evidence="11"/>
<comment type="catalytic activity">
    <reaction evidence="11 12">
        <text>a quinone + NADH + 5 H(+)(in) = a quinol + NAD(+) + 4 H(+)(out)</text>
        <dbReference type="Rhea" id="RHEA:57888"/>
        <dbReference type="ChEBI" id="CHEBI:15378"/>
        <dbReference type="ChEBI" id="CHEBI:24646"/>
        <dbReference type="ChEBI" id="CHEBI:57540"/>
        <dbReference type="ChEBI" id="CHEBI:57945"/>
        <dbReference type="ChEBI" id="CHEBI:132124"/>
    </reaction>
</comment>
<comment type="function">
    <text evidence="11">NDH-1 shuttles electrons from NADH, via FMN and iron-sulfur (Fe-S) centers, to quinones in the respiratory chain. The immediate electron acceptor for the enzyme in this species is believed to be a menaquinone. Couples the redox reaction to proton translocation (for every two electrons transferred, four hydrogen ions are translocated across the cytoplasmic membrane), and thus conserves the redox energy in a proton gradient.</text>
</comment>
<dbReference type="GO" id="GO:0005886">
    <property type="term" value="C:plasma membrane"/>
    <property type="evidence" value="ECO:0007669"/>
    <property type="project" value="UniProtKB-SubCell"/>
</dbReference>
<evidence type="ECO:0000256" key="1">
    <source>
        <dbReference type="ARBA" id="ARBA00004141"/>
    </source>
</evidence>
<comment type="subcellular location">
    <subcellularLocation>
        <location evidence="11 12">Cell membrane</location>
        <topology evidence="11 12">Multi-pass membrane protein</topology>
    </subcellularLocation>
    <subcellularLocation>
        <location evidence="1">Membrane</location>
        <topology evidence="1">Multi-pass membrane protein</topology>
    </subcellularLocation>
</comment>
<dbReference type="GO" id="GO:0048038">
    <property type="term" value="F:quinone binding"/>
    <property type="evidence" value="ECO:0007669"/>
    <property type="project" value="UniProtKB-KW"/>
</dbReference>
<evidence type="ECO:0000313" key="15">
    <source>
        <dbReference type="EMBL" id="SQC01580.1"/>
    </source>
</evidence>
<keyword evidence="5 11" id="KW-0812">Transmembrane</keyword>
<organism evidence="16 17">
    <name type="scientific">Mobiluncus curtisii</name>
    <dbReference type="NCBI Taxonomy" id="2051"/>
    <lineage>
        <taxon>Bacteria</taxon>
        <taxon>Bacillati</taxon>
        <taxon>Actinomycetota</taxon>
        <taxon>Actinomycetes</taxon>
        <taxon>Actinomycetales</taxon>
        <taxon>Actinomycetaceae</taxon>
        <taxon>Mobiluncus</taxon>
    </lineage>
</organism>
<evidence type="ECO:0000256" key="10">
    <source>
        <dbReference type="ARBA" id="ARBA00023136"/>
    </source>
</evidence>
<dbReference type="EMBL" id="UASJ01000001">
    <property type="protein sequence ID" value="SQB65534.1"/>
    <property type="molecule type" value="Genomic_DNA"/>
</dbReference>
<dbReference type="EMBL" id="UASJ01000005">
    <property type="protein sequence ID" value="SQC01580.1"/>
    <property type="molecule type" value="Genomic_DNA"/>
</dbReference>
<reference evidence="16 17" key="1">
    <citation type="submission" date="2018-06" db="EMBL/GenBank/DDBJ databases">
        <authorList>
            <consortium name="Pathogen Informatics"/>
            <person name="Doyle S."/>
        </authorList>
    </citation>
    <scope>NUCLEOTIDE SEQUENCE [LARGE SCALE GENOMIC DNA]</scope>
    <source>
        <strain evidence="16 17">NCTC11820</strain>
    </source>
</reference>
<keyword evidence="9 11" id="KW-0520">NAD</keyword>
<dbReference type="OMA" id="GPRRYNR"/>
<keyword evidence="4 11" id="KW-1003">Cell membrane</keyword>
<dbReference type="Pfam" id="PF00507">
    <property type="entry name" value="Oxidored_q4"/>
    <property type="match status" value="1"/>
</dbReference>
<evidence type="ECO:0000256" key="2">
    <source>
        <dbReference type="ARBA" id="ARBA00008472"/>
    </source>
</evidence>
<dbReference type="GO" id="GO:0008137">
    <property type="term" value="F:NADH dehydrogenase (ubiquinone) activity"/>
    <property type="evidence" value="ECO:0007669"/>
    <property type="project" value="InterPro"/>
</dbReference>
<dbReference type="EMBL" id="UASJ01000005">
    <property type="protein sequence ID" value="SQC01582.1"/>
    <property type="molecule type" value="Genomic_DNA"/>
</dbReference>
<feature type="transmembrane region" description="Helical" evidence="11">
    <location>
        <begin position="118"/>
        <end position="136"/>
    </location>
</feature>
<evidence type="ECO:0000313" key="14">
    <source>
        <dbReference type="EMBL" id="SQB65534.1"/>
    </source>
</evidence>
<dbReference type="AlphaFoldDB" id="A0A2X3BD77"/>
<dbReference type="GO" id="GO:0050136">
    <property type="term" value="F:NADH dehydrogenase (quinone) (non-electrogenic) activity"/>
    <property type="evidence" value="ECO:0007669"/>
    <property type="project" value="UniProtKB-UniRule"/>
</dbReference>
<keyword evidence="10 11" id="KW-0472">Membrane</keyword>
<feature type="transmembrane region" description="Helical" evidence="11">
    <location>
        <begin position="148"/>
        <end position="169"/>
    </location>
</feature>
<sequence>MLQGAQNQDKPGDNHALQTKLPGVKGKTVGWNWQLAWEKSAGYSAGKQLGRFKDGEAMNVYVALLIMLLVAGVVALVGVLAGYLFGPTKPNRVKNANYECGCDPTPNRGSQARFPVKYYLTAMMFIVFDIEVVFLYPWAISFFQQGKFGLFVMMTFVELLAVPFIYVWARRGFDWN</sequence>
<evidence type="ECO:0000256" key="9">
    <source>
        <dbReference type="ARBA" id="ARBA00023027"/>
    </source>
</evidence>
<dbReference type="PANTHER" id="PTHR11058:SF22">
    <property type="entry name" value="NADH-QUINONE OXIDOREDUCTASE SUBUNIT A"/>
    <property type="match status" value="1"/>
</dbReference>
<keyword evidence="8 11" id="KW-1133">Transmembrane helix</keyword>
<evidence type="ECO:0000256" key="8">
    <source>
        <dbReference type="ARBA" id="ARBA00022989"/>
    </source>
</evidence>
<protein>
    <recommendedName>
        <fullName evidence="11">NADH-quinone oxidoreductase subunit A</fullName>
        <ecNumber evidence="11">7.1.1.-</ecNumber>
    </recommendedName>
    <alternativeName>
        <fullName evidence="11">NADH dehydrogenase I subunit A</fullName>
    </alternativeName>
    <alternativeName>
        <fullName evidence="11">NDH-1 subunit A</fullName>
    </alternativeName>
    <alternativeName>
        <fullName evidence="11">NUO1</fullName>
    </alternativeName>
</protein>
<evidence type="ECO:0000313" key="16">
    <source>
        <dbReference type="EMBL" id="SQC01582.1"/>
    </source>
</evidence>
<feature type="region of interest" description="Disordered" evidence="13">
    <location>
        <begin position="1"/>
        <end position="20"/>
    </location>
</feature>
<name>A0A2X3BD77_9ACTO</name>
<evidence type="ECO:0000256" key="13">
    <source>
        <dbReference type="SAM" id="MobiDB-lite"/>
    </source>
</evidence>
<evidence type="ECO:0000256" key="12">
    <source>
        <dbReference type="RuleBase" id="RU003639"/>
    </source>
</evidence>
<keyword evidence="3 11" id="KW-0813">Transport</keyword>
<dbReference type="Proteomes" id="UP000250245">
    <property type="component" value="Unassembled WGS sequence"/>
</dbReference>
<evidence type="ECO:0000256" key="4">
    <source>
        <dbReference type="ARBA" id="ARBA00022475"/>
    </source>
</evidence>
<comment type="subunit">
    <text evidence="11">NDH-1 is composed of 14 different subunits. Subunits NuoA, H, J, K, L, M, N constitute the membrane sector of the complex.</text>
</comment>
<keyword evidence="7 11" id="KW-1278">Translocase</keyword>
<dbReference type="PANTHER" id="PTHR11058">
    <property type="entry name" value="NADH-UBIQUINONE OXIDOREDUCTASE CHAIN 3"/>
    <property type="match status" value="1"/>
</dbReference>
<evidence type="ECO:0000256" key="11">
    <source>
        <dbReference type="HAMAP-Rule" id="MF_01394"/>
    </source>
</evidence>
<dbReference type="InterPro" id="IPR000440">
    <property type="entry name" value="NADH_UbQ/plastoQ_OxRdtase_su3"/>
</dbReference>
<dbReference type="InterPro" id="IPR023043">
    <property type="entry name" value="NAD(P)H_OxRDtase_bac/plastid"/>
</dbReference>
<dbReference type="HAMAP" id="MF_01394">
    <property type="entry name" value="NDH1_NuoA"/>
    <property type="match status" value="1"/>
</dbReference>
<evidence type="ECO:0000256" key="7">
    <source>
        <dbReference type="ARBA" id="ARBA00022967"/>
    </source>
</evidence>
<evidence type="ECO:0000313" key="17">
    <source>
        <dbReference type="Proteomes" id="UP000250245"/>
    </source>
</evidence>
<keyword evidence="6 11" id="KW-0874">Quinone</keyword>
<dbReference type="Gene3D" id="1.20.58.1610">
    <property type="entry name" value="NADH:ubiquinone/plastoquinone oxidoreductase, chain 3"/>
    <property type="match status" value="1"/>
</dbReference>
<dbReference type="GO" id="GO:0030964">
    <property type="term" value="C:NADH dehydrogenase complex"/>
    <property type="evidence" value="ECO:0007669"/>
    <property type="project" value="TreeGrafter"/>
</dbReference>
<accession>A0A2X3BD77</accession>
<proteinExistence type="inferred from homology"/>